<protein>
    <submittedName>
        <fullName evidence="1">Uncharacterized protein</fullName>
    </submittedName>
</protein>
<accession>A0ACC0R6B3</accession>
<keyword evidence="2" id="KW-1185">Reference proteome</keyword>
<sequence length="1313" mass="147287">MISRAARVPRICLACRFGLTQRSAVLGFRAAPITQSLGQRRRYTSEIGKTGDGKIESFITGANISTESKSKKEESPEQTETVTKPDDTTTDIKSSSEAETTSETAPKPQDDQDVKPTSDTQSRPPSAESLSERPIDPVQETRDETTTEASAPASAELPLDSSEKNSDSSAEHPAESSEDSMFELPVIPELEPTVLQTKRFRHDLVHDESLGVSALGVPADAIIINNPNQIRRSKKAPTVVQSQPVQPPSELDWNRLTPSEEEGELSVEDIYRNIDELRPDTRFLRDSEIEKLTEVLRNGFTTDQLKEYSRLRKAEVVPEDVINYSWVVKHYPWVPRTKIEVRGGQDKLACVQKVIYETWKIQSQKYMDDLGNVMVQMQPDSFVFLTFESERMVRELREDFLVGEEETITLNRKHHRLHIVARKATAYGILAHLDQILQKRVVRDIPIREHVALIPSSTELEVLSQLTKTTLKIVGKKELRVSWLPGPQENAAESKTEDVGDVVLRLLLGHPSPGREVDMECLPRPQTKGIPKDHFIDFRRQLKSLSWRDKLQTWQRVVTPISNKPDEVSPVPLDLVGSASLPEYQPDKLGSRNVTTATFGHIIHNSSQVGNLKETETRKKKAQSPDADPDDLIIPLHIDDLSTPGIDDDSVHPKKPIPGAVLSHKRRTFYPLIPHPASFSALKPEGSDTLTQSTTIILNLAVHGDRSAANKQGPVIQVHLPVDAEADLANFSIPKDAAAYCVIPWYRNDLLLPGESVDVRIQHERRLALDMDKTGLRSFLDTSEFNLLQGHLRTPSQATLVLPPKYINPGTRGVKPKSQTYAFRGLEIHQTVEMPWRDHTLRYSSIEAGQHGGQRQELTLQAGKPDDLGTSFEGEKRKSFLQLVEDMATGQCFSWTEGYESIKSRQLEDHSYDLPEEELTEDIIVDDGKFNTQSRPNIRRYEESEQPRKEYMPRRGTRDTPPRSKKFDVLEEMEQFGEADESEVTEPKVKEPEAKESEVNQTSTSKPDSTVSEAKDLEAREAELDQASVDKSDVAAEEIKEPEAKEPKIDQTSAKKPQKGRKGAKSKSPTELLHSFLDQFADPISLTAPISLKTPTSQPGGDRHVDDAALTNKILLKEVVTRFNARQEQEKSAPPAQENARQPQQDSRVRQAQENSGARQAQEDSTARQPQEKPEARQPQEKPVARQTANEDDFEAKFSARVTDKPLKAPSPAKKSKKGTTKQNNKVKKQQATPHSTQFKDPFAAAFTNRLATTHQRTSSGGDGFFDDLPKPDAKKKEKPLFAKIAAKKAAKMKPKVKKDRWQGRGRVRGKRR</sequence>
<dbReference type="EMBL" id="CM046505">
    <property type="protein sequence ID" value="KAI8675262.1"/>
    <property type="molecule type" value="Genomic_DNA"/>
</dbReference>
<evidence type="ECO:0000313" key="2">
    <source>
        <dbReference type="Proteomes" id="UP001065298"/>
    </source>
</evidence>
<name>A0ACC0R6B3_9HYPO</name>
<comment type="caution">
    <text evidence="1">The sequence shown here is derived from an EMBL/GenBank/DDBJ whole genome shotgun (WGS) entry which is preliminary data.</text>
</comment>
<evidence type="ECO:0000313" key="1">
    <source>
        <dbReference type="EMBL" id="KAI8675262.1"/>
    </source>
</evidence>
<proteinExistence type="predicted"/>
<organism evidence="1 2">
    <name type="scientific">Fusarium keratoplasticum</name>
    <dbReference type="NCBI Taxonomy" id="1328300"/>
    <lineage>
        <taxon>Eukaryota</taxon>
        <taxon>Fungi</taxon>
        <taxon>Dikarya</taxon>
        <taxon>Ascomycota</taxon>
        <taxon>Pezizomycotina</taxon>
        <taxon>Sordariomycetes</taxon>
        <taxon>Hypocreomycetidae</taxon>
        <taxon>Hypocreales</taxon>
        <taxon>Nectriaceae</taxon>
        <taxon>Fusarium</taxon>
        <taxon>Fusarium solani species complex</taxon>
    </lineage>
</organism>
<dbReference type="Proteomes" id="UP001065298">
    <property type="component" value="Chromosome 3"/>
</dbReference>
<gene>
    <name evidence="1" type="ORF">NCS57_00426700</name>
</gene>
<reference evidence="1" key="1">
    <citation type="submission" date="2022-06" db="EMBL/GenBank/DDBJ databases">
        <title>Fusarium solani species complex genomes reveal bases of compartmentalisation and animal pathogenesis.</title>
        <authorList>
            <person name="Tsai I.J."/>
        </authorList>
    </citation>
    <scope>NUCLEOTIDE SEQUENCE</scope>
    <source>
        <strain evidence="1">Fu6.1</strain>
    </source>
</reference>